<dbReference type="EMBL" id="QHBU01000188">
    <property type="protein sequence ID" value="PZR79844.1"/>
    <property type="molecule type" value="Genomic_DNA"/>
</dbReference>
<organism evidence="1 2">
    <name type="scientific">Candidatus Aeolococcus gillhamiae</name>
    <dbReference type="NCBI Taxonomy" id="3127015"/>
    <lineage>
        <taxon>Bacteria</taxon>
        <taxon>Bacillati</taxon>
        <taxon>Candidatus Dormiibacterota</taxon>
        <taxon>Candidatus Dormibacteria</taxon>
        <taxon>Candidatus Aeolococcales</taxon>
        <taxon>Candidatus Aeolococcaceae</taxon>
        <taxon>Candidatus Aeolococcus</taxon>
    </lineage>
</organism>
<name>A0A2W6A8S7_9BACT</name>
<dbReference type="Proteomes" id="UP000248724">
    <property type="component" value="Unassembled WGS sequence"/>
</dbReference>
<evidence type="ECO:0000313" key="1">
    <source>
        <dbReference type="EMBL" id="PZR79844.1"/>
    </source>
</evidence>
<accession>A0A2W6A8S7</accession>
<proteinExistence type="predicted"/>
<gene>
    <name evidence="1" type="ORF">DLM65_09660</name>
</gene>
<comment type="caution">
    <text evidence="1">The sequence shown here is derived from an EMBL/GenBank/DDBJ whole genome shotgun (WGS) entry which is preliminary data.</text>
</comment>
<reference evidence="1 2" key="1">
    <citation type="journal article" date="2017" name="Nature">
        <title>Atmospheric trace gases support primary production in Antarctic desert surface soil.</title>
        <authorList>
            <person name="Ji M."/>
            <person name="Greening C."/>
            <person name="Vanwonterghem I."/>
            <person name="Carere C.R."/>
            <person name="Bay S.K."/>
            <person name="Steen J.A."/>
            <person name="Montgomery K."/>
            <person name="Lines T."/>
            <person name="Beardall J."/>
            <person name="van Dorst J."/>
            <person name="Snape I."/>
            <person name="Stott M.B."/>
            <person name="Hugenholtz P."/>
            <person name="Ferrari B.C."/>
        </authorList>
    </citation>
    <scope>NUCLEOTIDE SEQUENCE [LARGE SCALE GENOMIC DNA]</scope>
    <source>
        <strain evidence="1">RRmetagenome_bin12</strain>
    </source>
</reference>
<sequence length="101" mass="10815">MICPVCGHDFEAVGRQQYCSGACRALAYRRRRDVKDDALPLPPARRVKPITVYGCAGCGSRSLGDQRCDECGTFMTRIGIGGHCPACDEPVAVAELIGPDS</sequence>
<protein>
    <submittedName>
        <fullName evidence="1">Uncharacterized protein</fullName>
    </submittedName>
</protein>
<dbReference type="AlphaFoldDB" id="A0A2W6A8S7"/>
<evidence type="ECO:0000313" key="2">
    <source>
        <dbReference type="Proteomes" id="UP000248724"/>
    </source>
</evidence>